<organism evidence="4 5">
    <name type="scientific">Jeotgalibacillus soli</name>
    <dbReference type="NCBI Taxonomy" id="889306"/>
    <lineage>
        <taxon>Bacteria</taxon>
        <taxon>Bacillati</taxon>
        <taxon>Bacillota</taxon>
        <taxon>Bacilli</taxon>
        <taxon>Bacillales</taxon>
        <taxon>Caryophanaceae</taxon>
        <taxon>Jeotgalibacillus</taxon>
    </lineage>
</organism>
<dbReference type="RefSeq" id="WP_041089279.1">
    <property type="nucleotide sequence ID" value="NZ_JXRP01000018.1"/>
</dbReference>
<comment type="subcellular location">
    <subcellularLocation>
        <location evidence="2">Cytoplasm</location>
    </subcellularLocation>
</comment>
<dbReference type="Pfam" id="PF05979">
    <property type="entry name" value="DUF896"/>
    <property type="match status" value="1"/>
</dbReference>
<comment type="caution">
    <text evidence="4">The sequence shown here is derived from an EMBL/GenBank/DDBJ whole genome shotgun (WGS) entry which is preliminary data.</text>
</comment>
<dbReference type="InterPro" id="IPR009242">
    <property type="entry name" value="DUF896"/>
</dbReference>
<dbReference type="OrthoDB" id="390105at2"/>
<proteinExistence type="inferred from homology"/>
<feature type="region of interest" description="Disordered" evidence="3">
    <location>
        <begin position="58"/>
        <end position="77"/>
    </location>
</feature>
<dbReference type="Gene3D" id="1.10.287.540">
    <property type="entry name" value="Helix hairpin bin"/>
    <property type="match status" value="1"/>
</dbReference>
<dbReference type="Proteomes" id="UP000031938">
    <property type="component" value="Unassembled WGS sequence"/>
</dbReference>
<dbReference type="SUPFAM" id="SSF158221">
    <property type="entry name" value="YnzC-like"/>
    <property type="match status" value="1"/>
</dbReference>
<protein>
    <recommendedName>
        <fullName evidence="2">UPF0291 protein KP78_25660</fullName>
    </recommendedName>
</protein>
<evidence type="ECO:0000256" key="1">
    <source>
        <dbReference type="ARBA" id="ARBA00022490"/>
    </source>
</evidence>
<name>A0A0C2V7V1_9BACL</name>
<dbReference type="AlphaFoldDB" id="A0A0C2V7V1"/>
<dbReference type="PATRIC" id="fig|889306.3.peg.2580"/>
<dbReference type="STRING" id="889306.KP78_25660"/>
<dbReference type="GO" id="GO:0005737">
    <property type="term" value="C:cytoplasm"/>
    <property type="evidence" value="ECO:0007669"/>
    <property type="project" value="UniProtKB-SubCell"/>
</dbReference>
<gene>
    <name evidence="4" type="ORF">KP78_25660</name>
</gene>
<comment type="similarity">
    <text evidence="2">Belongs to the UPF0291 family.</text>
</comment>
<evidence type="ECO:0000256" key="3">
    <source>
        <dbReference type="SAM" id="MobiDB-lite"/>
    </source>
</evidence>
<dbReference type="EMBL" id="JXRP01000018">
    <property type="protein sequence ID" value="KIL45022.1"/>
    <property type="molecule type" value="Genomic_DNA"/>
</dbReference>
<accession>A0A0C2V7V1</accession>
<dbReference type="PANTHER" id="PTHR37300">
    <property type="entry name" value="UPF0291 PROTEIN CBO2609/CLC_2481"/>
    <property type="match status" value="1"/>
</dbReference>
<dbReference type="PANTHER" id="PTHR37300:SF1">
    <property type="entry name" value="UPF0291 PROTEIN YNZC"/>
    <property type="match status" value="1"/>
</dbReference>
<feature type="compositionally biased region" description="Basic and acidic residues" evidence="3">
    <location>
        <begin position="62"/>
        <end position="77"/>
    </location>
</feature>
<keyword evidence="1 2" id="KW-0963">Cytoplasm</keyword>
<evidence type="ECO:0000313" key="5">
    <source>
        <dbReference type="Proteomes" id="UP000031938"/>
    </source>
</evidence>
<dbReference type="HAMAP" id="MF_01103">
    <property type="entry name" value="UPF0291"/>
    <property type="match status" value="1"/>
</dbReference>
<sequence length="77" mass="8886">MLPKEKMDRINVLSAKSKTEGLSNEEIIEQQSLRQEYLAAFRGSMKQTIEGVRVFDPNGEEVTPKKLREVQKSNRLH</sequence>
<evidence type="ECO:0000313" key="4">
    <source>
        <dbReference type="EMBL" id="KIL45022.1"/>
    </source>
</evidence>
<evidence type="ECO:0000256" key="2">
    <source>
        <dbReference type="HAMAP-Rule" id="MF_01103"/>
    </source>
</evidence>
<keyword evidence="5" id="KW-1185">Reference proteome</keyword>
<reference evidence="4 5" key="1">
    <citation type="submission" date="2015-01" db="EMBL/GenBank/DDBJ databases">
        <title>Genome sequencing of Jeotgalibacillus soli.</title>
        <authorList>
            <person name="Goh K.M."/>
            <person name="Chan K.-G."/>
            <person name="Yaakop A.S."/>
            <person name="Ee R."/>
            <person name="Gan H.M."/>
            <person name="Chan C.S."/>
        </authorList>
    </citation>
    <scope>NUCLEOTIDE SEQUENCE [LARGE SCALE GENOMIC DNA]</scope>
    <source>
        <strain evidence="4 5">P9</strain>
    </source>
</reference>